<reference evidence="2" key="1">
    <citation type="journal article" date="2024" name="Front. Bioeng. Biotechnol.">
        <title>Genome-scale model development and genomic sequencing of the oleaginous clade Lipomyces.</title>
        <authorList>
            <person name="Czajka J.J."/>
            <person name="Han Y."/>
            <person name="Kim J."/>
            <person name="Mondo S.J."/>
            <person name="Hofstad B.A."/>
            <person name="Robles A."/>
            <person name="Haridas S."/>
            <person name="Riley R."/>
            <person name="LaButti K."/>
            <person name="Pangilinan J."/>
            <person name="Andreopoulos W."/>
            <person name="Lipzen A."/>
            <person name="Yan J."/>
            <person name="Wang M."/>
            <person name="Ng V."/>
            <person name="Grigoriev I.V."/>
            <person name="Spatafora J.W."/>
            <person name="Magnuson J.K."/>
            <person name="Baker S.E."/>
            <person name="Pomraning K.R."/>
        </authorList>
    </citation>
    <scope>NUCLEOTIDE SEQUENCE [LARGE SCALE GENOMIC DNA]</scope>
    <source>
        <strain evidence="2">CBS 7786</strain>
    </source>
</reference>
<comment type="caution">
    <text evidence="1">The sequence shown here is derived from an EMBL/GenBank/DDBJ whole genome shotgun (WGS) entry which is preliminary data.</text>
</comment>
<evidence type="ECO:0000313" key="2">
    <source>
        <dbReference type="Proteomes" id="UP001433508"/>
    </source>
</evidence>
<evidence type="ECO:0000313" key="1">
    <source>
        <dbReference type="EMBL" id="KAK9236194.1"/>
    </source>
</evidence>
<dbReference type="EMBL" id="MU971393">
    <property type="protein sequence ID" value="KAK9236194.1"/>
    <property type="molecule type" value="Genomic_DNA"/>
</dbReference>
<organism evidence="1 2">
    <name type="scientific">Lipomyces kononenkoae</name>
    <name type="common">Yeast</name>
    <dbReference type="NCBI Taxonomy" id="34357"/>
    <lineage>
        <taxon>Eukaryota</taxon>
        <taxon>Fungi</taxon>
        <taxon>Dikarya</taxon>
        <taxon>Ascomycota</taxon>
        <taxon>Saccharomycotina</taxon>
        <taxon>Lipomycetes</taxon>
        <taxon>Lipomycetales</taxon>
        <taxon>Lipomycetaceae</taxon>
        <taxon>Lipomyces</taxon>
    </lineage>
</organism>
<accession>A0ACC3SX33</accession>
<gene>
    <name evidence="1" type="ORF">V1525DRAFT_420605</name>
</gene>
<keyword evidence="2" id="KW-1185">Reference proteome</keyword>
<sequence length="450" mass="49047">MTTSPDSASTASARTQPSEQTLRDAAAEEKMAPRLEDEKSHDEDIDYPDGGISAWRVVFGSWCAMLVSFGIWNSVGVFQAYLSQNQLSHYTEGDISWIFSTYSFLFFFCGVQIGPVFDAYGLTPLVIPGSIGFVLSIMLFSLSKEYYQFFLSFSVLGGISCSLIFTPAIAAVNQWFNVRRGLATGIATTGGGFGGVFFPIVVRALIPKVGFGWTLRVVGFICLLISTLAVLCLRTRFPRNKASRATMDLSAFYDRRFTATACATFMIEWALQIPQAYFTSFALYKGVDPTLAYQMIAILNGASVLGRWLPGYVADRFGRFNTMIVTIFLCAVFSLTLWLASSAINHTNTGLMIAYLACFGFASGSGISLTPVCIAQISDMREYGKRYGTTYSFASLGTLTGVPIAGAILNADNGQYTGLIAFCGAIYFVCLMFLILARGYGGGWKLATVY</sequence>
<proteinExistence type="predicted"/>
<name>A0ACC3SX33_LIPKO</name>
<protein>
    <submittedName>
        <fullName evidence="1">Major facilitator superfamily domain-containing protein</fullName>
    </submittedName>
</protein>
<dbReference type="Proteomes" id="UP001433508">
    <property type="component" value="Unassembled WGS sequence"/>
</dbReference>